<feature type="non-terminal residue" evidence="2">
    <location>
        <position position="555"/>
    </location>
</feature>
<feature type="compositionally biased region" description="Basic residues" evidence="1">
    <location>
        <begin position="336"/>
        <end position="350"/>
    </location>
</feature>
<reference evidence="2 3" key="1">
    <citation type="submission" date="2024-05" db="EMBL/GenBank/DDBJ databases">
        <title>Genome sequencing and assembly of Indian major carp, Cirrhinus mrigala (Hamilton, 1822).</title>
        <authorList>
            <person name="Mohindra V."/>
            <person name="Chowdhury L.M."/>
            <person name="Lal K."/>
            <person name="Jena J.K."/>
        </authorList>
    </citation>
    <scope>NUCLEOTIDE SEQUENCE [LARGE SCALE GENOMIC DNA]</scope>
    <source>
        <strain evidence="2">CM1030</strain>
        <tissue evidence="2">Blood</tissue>
    </source>
</reference>
<organism evidence="2 3">
    <name type="scientific">Cirrhinus mrigala</name>
    <name type="common">Mrigala</name>
    <dbReference type="NCBI Taxonomy" id="683832"/>
    <lineage>
        <taxon>Eukaryota</taxon>
        <taxon>Metazoa</taxon>
        <taxon>Chordata</taxon>
        <taxon>Craniata</taxon>
        <taxon>Vertebrata</taxon>
        <taxon>Euteleostomi</taxon>
        <taxon>Actinopterygii</taxon>
        <taxon>Neopterygii</taxon>
        <taxon>Teleostei</taxon>
        <taxon>Ostariophysi</taxon>
        <taxon>Cypriniformes</taxon>
        <taxon>Cyprinidae</taxon>
        <taxon>Labeoninae</taxon>
        <taxon>Labeonini</taxon>
        <taxon>Cirrhinus</taxon>
    </lineage>
</organism>
<evidence type="ECO:0000256" key="1">
    <source>
        <dbReference type="SAM" id="MobiDB-lite"/>
    </source>
</evidence>
<feature type="region of interest" description="Disordered" evidence="1">
    <location>
        <begin position="284"/>
        <end position="555"/>
    </location>
</feature>
<evidence type="ECO:0000313" key="2">
    <source>
        <dbReference type="EMBL" id="KAL0167541.1"/>
    </source>
</evidence>
<name>A0ABD0P2U6_CIRMR</name>
<comment type="caution">
    <text evidence="2">The sequence shown here is derived from an EMBL/GenBank/DDBJ whole genome shotgun (WGS) entry which is preliminary data.</text>
</comment>
<feature type="compositionally biased region" description="Basic and acidic residues" evidence="1">
    <location>
        <begin position="21"/>
        <end position="42"/>
    </location>
</feature>
<dbReference type="PANTHER" id="PTHR14296">
    <property type="entry name" value="REMODELING AND SPACING FACTOR 1"/>
    <property type="match status" value="1"/>
</dbReference>
<feature type="compositionally biased region" description="Polar residues" evidence="1">
    <location>
        <begin position="1"/>
        <end position="20"/>
    </location>
</feature>
<accession>A0ABD0P2U6</accession>
<feature type="non-terminal residue" evidence="2">
    <location>
        <position position="1"/>
    </location>
</feature>
<feature type="compositionally biased region" description="Basic and acidic residues" evidence="1">
    <location>
        <begin position="401"/>
        <end position="410"/>
    </location>
</feature>
<proteinExistence type="predicted"/>
<keyword evidence="3" id="KW-1185">Reference proteome</keyword>
<evidence type="ECO:0000313" key="3">
    <source>
        <dbReference type="Proteomes" id="UP001529510"/>
    </source>
</evidence>
<dbReference type="InterPro" id="IPR028938">
    <property type="entry name" value="Rsf1-like"/>
</dbReference>
<feature type="compositionally biased region" description="Basic residues" evidence="1">
    <location>
        <begin position="480"/>
        <end position="497"/>
    </location>
</feature>
<sequence length="555" mass="62078">LKNHVSGQGDFTNSTLNSNESELKPKEVKKEPTVPIKPEKEEKVAEIPNPRVVIDNRVSTIKTLVKEEPKDCPKPWNAISVVMPPASIKHDLAVKSEICESKKELVFENVARAIKSDQQAKIPLKKRELKRSGGYDVSNHFSNVNHNNNNLNSNGSISTGGIIVRNPAVLPLKEQQINDGEKVQTAIIAVSQEPKVDQTAVREQYVGVGVIKGPIERKRPWSENDNSSNGHHGNVLKTEDSVRQSVLVGKSMIQADNGRLPCCIPEDLSKDVCNKSPDVSAKASNLIEKSPTIEETTSVEEKVEKADNEDEKTVGLSAEEKTDVVLEDASKDKSLKSPRKRRSQKSKSKMHAKDDVPKASSVGEVLEKDAEKIGRNDDEEVSSELQKEGIRLKIKIPLHRRTPELQHKDVEETETSNRRSLRRSARICKPSPKVADSRDRKQDGKLTSSAAQDEEERVEDEEAKVHPKREMHKKVDAEAKRRHRRKRWSKIRTKNCKSKAAQEQEEEVADDKDANNEDNKSEKGDHKSETDSDQSNEIPPEDACKHCGLANHPEL</sequence>
<evidence type="ECO:0008006" key="4">
    <source>
        <dbReference type="Google" id="ProtNLM"/>
    </source>
</evidence>
<protein>
    <recommendedName>
        <fullName evidence="4">Natural killer-tumor recognition sequence protein</fullName>
    </recommendedName>
</protein>
<dbReference type="AlphaFoldDB" id="A0ABD0P2U6"/>
<feature type="compositionally biased region" description="Basic and acidic residues" evidence="1">
    <location>
        <begin position="365"/>
        <end position="376"/>
    </location>
</feature>
<dbReference type="PANTHER" id="PTHR14296:SF15">
    <property type="entry name" value="REMODELING AND SPACING FACTOR 1"/>
    <property type="match status" value="1"/>
</dbReference>
<feature type="region of interest" description="Disordered" evidence="1">
    <location>
        <begin position="1"/>
        <end position="42"/>
    </location>
</feature>
<feature type="compositionally biased region" description="Basic and acidic residues" evidence="1">
    <location>
        <begin position="511"/>
        <end position="530"/>
    </location>
</feature>
<dbReference type="Proteomes" id="UP001529510">
    <property type="component" value="Unassembled WGS sequence"/>
</dbReference>
<feature type="compositionally biased region" description="Basic and acidic residues" evidence="1">
    <location>
        <begin position="435"/>
        <end position="444"/>
    </location>
</feature>
<gene>
    <name evidence="2" type="ORF">M9458_035763</name>
</gene>
<feature type="compositionally biased region" description="Acidic residues" evidence="1">
    <location>
        <begin position="452"/>
        <end position="462"/>
    </location>
</feature>
<feature type="compositionally biased region" description="Basic and acidic residues" evidence="1">
    <location>
        <begin position="318"/>
        <end position="335"/>
    </location>
</feature>
<feature type="region of interest" description="Disordered" evidence="1">
    <location>
        <begin position="217"/>
        <end position="239"/>
    </location>
</feature>
<dbReference type="EMBL" id="JAMKFB020000018">
    <property type="protein sequence ID" value="KAL0167541.1"/>
    <property type="molecule type" value="Genomic_DNA"/>
</dbReference>